<evidence type="ECO:0000313" key="2">
    <source>
        <dbReference type="Proteomes" id="UP000245626"/>
    </source>
</evidence>
<protein>
    <submittedName>
        <fullName evidence="1">Uncharacterized protein</fullName>
    </submittedName>
</protein>
<dbReference type="Proteomes" id="UP000245626">
    <property type="component" value="Unassembled WGS sequence"/>
</dbReference>
<evidence type="ECO:0000313" key="1">
    <source>
        <dbReference type="EMBL" id="PWN53060.1"/>
    </source>
</evidence>
<accession>A0ACD0P4M9</accession>
<name>A0ACD0P4M9_9BASI</name>
<organism evidence="1 2">
    <name type="scientific">Violaceomyces palustris</name>
    <dbReference type="NCBI Taxonomy" id="1673888"/>
    <lineage>
        <taxon>Eukaryota</taxon>
        <taxon>Fungi</taxon>
        <taxon>Dikarya</taxon>
        <taxon>Basidiomycota</taxon>
        <taxon>Ustilaginomycotina</taxon>
        <taxon>Ustilaginomycetes</taxon>
        <taxon>Violaceomycetales</taxon>
        <taxon>Violaceomycetaceae</taxon>
        <taxon>Violaceomyces</taxon>
    </lineage>
</organism>
<gene>
    <name evidence="1" type="ORF">IE53DRAFT_384496</name>
</gene>
<keyword evidence="2" id="KW-1185">Reference proteome</keyword>
<dbReference type="EMBL" id="KZ819744">
    <property type="protein sequence ID" value="PWN53060.1"/>
    <property type="molecule type" value="Genomic_DNA"/>
</dbReference>
<proteinExistence type="predicted"/>
<sequence>MSSTLFQVQSLFYQGAYPGCIQLALESSSNLSLHQPESIDVLLYAARSHLSTSPVDPSACLQLLSNLPPQSSSSPHVQSVRSLARFLAANLQADQTGMANEIVNLTELLDSAVVGETKGQTIRCCAATAMFIDGDSEGALETLGVGDGTSREIECVALGVHILLSINRPDLAQKEYLAARTWAEDSLLIQLIEAWLGLAKGGRASQQAYYVYDELAQNPSNSGSANIVNSMVGKAIAMASNGDYKGAKKELEEAGKLDPRNAHVLANKAALANHFTTTTSQDPAADYLEDLRSLAPHHPLLVELDSLERTFDQVANRLETVQASS</sequence>
<reference evidence="1 2" key="1">
    <citation type="journal article" date="2018" name="Mol. Biol. Evol.">
        <title>Broad Genomic Sampling Reveals a Smut Pathogenic Ancestry of the Fungal Clade Ustilaginomycotina.</title>
        <authorList>
            <person name="Kijpornyongpan T."/>
            <person name="Mondo S.J."/>
            <person name="Barry K."/>
            <person name="Sandor L."/>
            <person name="Lee J."/>
            <person name="Lipzen A."/>
            <person name="Pangilinan J."/>
            <person name="LaButti K."/>
            <person name="Hainaut M."/>
            <person name="Henrissat B."/>
            <person name="Grigoriev I.V."/>
            <person name="Spatafora J.W."/>
            <person name="Aime M.C."/>
        </authorList>
    </citation>
    <scope>NUCLEOTIDE SEQUENCE [LARGE SCALE GENOMIC DNA]</scope>
    <source>
        <strain evidence="1 2">SA 807</strain>
    </source>
</reference>